<dbReference type="PANTHER" id="PTHR30511">
    <property type="entry name" value="ALANINE RACEMASE"/>
    <property type="match status" value="1"/>
</dbReference>
<dbReference type="GO" id="GO:0008784">
    <property type="term" value="F:alanine racemase activity"/>
    <property type="evidence" value="ECO:0007669"/>
    <property type="project" value="UniProtKB-EC"/>
</dbReference>
<reference evidence="11" key="1">
    <citation type="journal article" date="2019" name="Int. J. Syst. Evol. Microbiol.">
        <title>The Global Catalogue of Microorganisms (GCM) 10K type strain sequencing project: providing services to taxonomists for standard genome sequencing and annotation.</title>
        <authorList>
            <consortium name="The Broad Institute Genomics Platform"/>
            <consortium name="The Broad Institute Genome Sequencing Center for Infectious Disease"/>
            <person name="Wu L."/>
            <person name="Ma J."/>
        </authorList>
    </citation>
    <scope>NUCLEOTIDE SEQUENCE [LARGE SCALE GENOMIC DNA]</scope>
    <source>
        <strain evidence="11">CGMCC 1.12989</strain>
    </source>
</reference>
<dbReference type="NCBIfam" id="TIGR00492">
    <property type="entry name" value="alr"/>
    <property type="match status" value="1"/>
</dbReference>
<feature type="domain" description="Alanine racemase C-terminal" evidence="9">
    <location>
        <begin position="244"/>
        <end position="364"/>
    </location>
</feature>
<dbReference type="Pfam" id="PF00842">
    <property type="entry name" value="Ala_racemase_C"/>
    <property type="match status" value="1"/>
</dbReference>
<keyword evidence="6 7" id="KW-0413">Isomerase</keyword>
<evidence type="ECO:0000256" key="3">
    <source>
        <dbReference type="ARBA" id="ARBA00007880"/>
    </source>
</evidence>
<evidence type="ECO:0000313" key="10">
    <source>
        <dbReference type="EMBL" id="MFC4295188.1"/>
    </source>
</evidence>
<sequence length="364" mass="37980">MMWQRAMPLPPEIAPSPAPLPSSPLRLRLDTQALADNWRALDRLSGSAAAGAAVKADAYGLGVAVAVPVLAEAGCRDFFVAHWGEVPALAGLVPADRVAVLHGPMNDAEAAFCRASGVLPVINSVPQAARWSATGGGPCHLMVDTGINRLGVESHRLGDPAIAGLEVETCLSHLASADENSAQNAVQLARFAEVRAAVPARRYSLANSAGIALGNAYHADLTRPGLALYGGIPRDELAGHISQVAYPQAAVIQVREIAAGDSVGYNATFTAPAPMRVGVIALGYADGYLRCWSGKGRFSWQGRDVPALGRVSMDMTVVDLTHAPGCAEGDWLEAAYEPLAASAASGLSQYELFTLLGQRFQRGG</sequence>
<dbReference type="InterPro" id="IPR029066">
    <property type="entry name" value="PLP-binding_barrel"/>
</dbReference>
<comment type="caution">
    <text evidence="10">The sequence shown here is derived from an EMBL/GenBank/DDBJ whole genome shotgun (WGS) entry which is preliminary data.</text>
</comment>
<dbReference type="InterPro" id="IPR011079">
    <property type="entry name" value="Ala_racemase_C"/>
</dbReference>
<dbReference type="RefSeq" id="WP_379538672.1">
    <property type="nucleotide sequence ID" value="NZ_JBHSDR010000006.1"/>
</dbReference>
<organism evidence="10 11">
    <name type="scientific">Novosphingobium tardum</name>
    <dbReference type="NCBI Taxonomy" id="1538021"/>
    <lineage>
        <taxon>Bacteria</taxon>
        <taxon>Pseudomonadati</taxon>
        <taxon>Pseudomonadota</taxon>
        <taxon>Alphaproteobacteria</taxon>
        <taxon>Sphingomonadales</taxon>
        <taxon>Sphingomonadaceae</taxon>
        <taxon>Novosphingobium</taxon>
    </lineage>
</organism>
<dbReference type="InterPro" id="IPR001608">
    <property type="entry name" value="Ala_racemase_N"/>
</dbReference>
<dbReference type="PANTHER" id="PTHR30511:SF0">
    <property type="entry name" value="ALANINE RACEMASE, CATABOLIC-RELATED"/>
    <property type="match status" value="1"/>
</dbReference>
<dbReference type="InterPro" id="IPR009006">
    <property type="entry name" value="Ala_racemase/Decarboxylase_C"/>
</dbReference>
<proteinExistence type="inferred from homology"/>
<evidence type="ECO:0000256" key="1">
    <source>
        <dbReference type="ARBA" id="ARBA00000316"/>
    </source>
</evidence>
<name>A0ABV8RP90_9SPHN</name>
<dbReference type="EC" id="5.1.1.1" evidence="4 7"/>
<dbReference type="PROSITE" id="PS00395">
    <property type="entry name" value="ALANINE_RACEMASE"/>
    <property type="match status" value="1"/>
</dbReference>
<dbReference type="SMART" id="SM01005">
    <property type="entry name" value="Ala_racemase_C"/>
    <property type="match status" value="1"/>
</dbReference>
<dbReference type="Pfam" id="PF01168">
    <property type="entry name" value="Ala_racemase_N"/>
    <property type="match status" value="1"/>
</dbReference>
<comment type="catalytic activity">
    <reaction evidence="1 7">
        <text>L-alanine = D-alanine</text>
        <dbReference type="Rhea" id="RHEA:20249"/>
        <dbReference type="ChEBI" id="CHEBI:57416"/>
        <dbReference type="ChEBI" id="CHEBI:57972"/>
        <dbReference type="EC" id="5.1.1.1"/>
    </reaction>
</comment>
<evidence type="ECO:0000256" key="5">
    <source>
        <dbReference type="ARBA" id="ARBA00022898"/>
    </source>
</evidence>
<evidence type="ECO:0000256" key="8">
    <source>
        <dbReference type="SAM" id="MobiDB-lite"/>
    </source>
</evidence>
<comment type="function">
    <text evidence="7">Catalyzes the interconversion of L-alanine and D-alanine. May also act on other amino acids.</text>
</comment>
<gene>
    <name evidence="10" type="primary">alr</name>
    <name evidence="10" type="ORF">ACFO0A_08980</name>
</gene>
<comment type="cofactor">
    <cofactor evidence="2 7">
        <name>pyridoxal 5'-phosphate</name>
        <dbReference type="ChEBI" id="CHEBI:597326"/>
    </cofactor>
</comment>
<keyword evidence="5 7" id="KW-0663">Pyridoxal phosphate</keyword>
<comment type="pathway">
    <text evidence="7">Amino-acid biosynthesis; D-alanine biosynthesis; D-alanine from L-alanine: step 1/1.</text>
</comment>
<protein>
    <recommendedName>
        <fullName evidence="4 7">Alanine racemase</fullName>
        <ecNumber evidence="4 7">5.1.1.1</ecNumber>
    </recommendedName>
</protein>
<evidence type="ECO:0000256" key="4">
    <source>
        <dbReference type="ARBA" id="ARBA00013089"/>
    </source>
</evidence>
<dbReference type="Proteomes" id="UP001595828">
    <property type="component" value="Unassembled WGS sequence"/>
</dbReference>
<accession>A0ABV8RP90</accession>
<feature type="compositionally biased region" description="Pro residues" evidence="8">
    <location>
        <begin position="8"/>
        <end position="21"/>
    </location>
</feature>
<evidence type="ECO:0000259" key="9">
    <source>
        <dbReference type="SMART" id="SM01005"/>
    </source>
</evidence>
<feature type="binding site" evidence="7">
    <location>
        <position position="313"/>
    </location>
    <ligand>
        <name>substrate</name>
    </ligand>
</feature>
<dbReference type="HAMAP" id="MF_01201">
    <property type="entry name" value="Ala_racemase"/>
    <property type="match status" value="1"/>
</dbReference>
<evidence type="ECO:0000256" key="2">
    <source>
        <dbReference type="ARBA" id="ARBA00001933"/>
    </source>
</evidence>
<feature type="active site" description="Proton acceptor; specific for D-alanine" evidence="7">
    <location>
        <position position="55"/>
    </location>
</feature>
<dbReference type="SUPFAM" id="SSF51419">
    <property type="entry name" value="PLP-binding barrel"/>
    <property type="match status" value="1"/>
</dbReference>
<evidence type="ECO:0000256" key="7">
    <source>
        <dbReference type="HAMAP-Rule" id="MF_01201"/>
    </source>
</evidence>
<evidence type="ECO:0000256" key="6">
    <source>
        <dbReference type="ARBA" id="ARBA00023235"/>
    </source>
</evidence>
<evidence type="ECO:0000313" key="11">
    <source>
        <dbReference type="Proteomes" id="UP001595828"/>
    </source>
</evidence>
<dbReference type="SUPFAM" id="SSF50621">
    <property type="entry name" value="Alanine racemase C-terminal domain-like"/>
    <property type="match status" value="1"/>
</dbReference>
<dbReference type="Gene3D" id="2.40.37.10">
    <property type="entry name" value="Lyase, Ornithine Decarboxylase, Chain A, domain 1"/>
    <property type="match status" value="1"/>
</dbReference>
<feature type="modified residue" description="N6-(pyridoxal phosphate)lysine" evidence="7">
    <location>
        <position position="55"/>
    </location>
</feature>
<comment type="similarity">
    <text evidence="3 7">Belongs to the alanine racemase family.</text>
</comment>
<dbReference type="InterPro" id="IPR020622">
    <property type="entry name" value="Ala_racemase_pyridoxalP-BS"/>
</dbReference>
<dbReference type="PRINTS" id="PR00992">
    <property type="entry name" value="ALARACEMASE"/>
</dbReference>
<keyword evidence="11" id="KW-1185">Reference proteome</keyword>
<dbReference type="InterPro" id="IPR000821">
    <property type="entry name" value="Ala_racemase"/>
</dbReference>
<feature type="binding site" evidence="7">
    <location>
        <position position="149"/>
    </location>
    <ligand>
        <name>substrate</name>
    </ligand>
</feature>
<feature type="active site" description="Proton acceptor; specific for L-alanine" evidence="7">
    <location>
        <position position="265"/>
    </location>
</feature>
<feature type="region of interest" description="Disordered" evidence="8">
    <location>
        <begin position="1"/>
        <end position="21"/>
    </location>
</feature>
<dbReference type="EMBL" id="JBHSDR010000006">
    <property type="protein sequence ID" value="MFC4295188.1"/>
    <property type="molecule type" value="Genomic_DNA"/>
</dbReference>
<dbReference type="Gene3D" id="3.20.20.10">
    <property type="entry name" value="Alanine racemase"/>
    <property type="match status" value="1"/>
</dbReference>